<sequence length="70" mass="7791">MAAVSSKRWCHPLPPEFSSRLEVIGGVRANAVAVSRVKASRGKERGKRTLVDAFRRYTLTTDPYAERLSS</sequence>
<reference evidence="1 2" key="1">
    <citation type="submission" date="2019-03" db="EMBL/GenBank/DDBJ databases">
        <title>First draft genome of Liparis tanakae, snailfish: a comprehensive survey of snailfish specific genes.</title>
        <authorList>
            <person name="Kim W."/>
            <person name="Song I."/>
            <person name="Jeong J.-H."/>
            <person name="Kim D."/>
            <person name="Kim S."/>
            <person name="Ryu S."/>
            <person name="Song J.Y."/>
            <person name="Lee S.K."/>
        </authorList>
    </citation>
    <scope>NUCLEOTIDE SEQUENCE [LARGE SCALE GENOMIC DNA]</scope>
    <source>
        <tissue evidence="1">Muscle</tissue>
    </source>
</reference>
<evidence type="ECO:0000313" key="1">
    <source>
        <dbReference type="EMBL" id="TNN52344.1"/>
    </source>
</evidence>
<gene>
    <name evidence="1" type="ORF">EYF80_037427</name>
</gene>
<protein>
    <submittedName>
        <fullName evidence="1">Uncharacterized protein</fullName>
    </submittedName>
</protein>
<dbReference type="AlphaFoldDB" id="A0A4Z2GHV3"/>
<name>A0A4Z2GHV3_9TELE</name>
<comment type="caution">
    <text evidence="1">The sequence shown here is derived from an EMBL/GenBank/DDBJ whole genome shotgun (WGS) entry which is preliminary data.</text>
</comment>
<evidence type="ECO:0000313" key="2">
    <source>
        <dbReference type="Proteomes" id="UP000314294"/>
    </source>
</evidence>
<proteinExistence type="predicted"/>
<keyword evidence="2" id="KW-1185">Reference proteome</keyword>
<organism evidence="1 2">
    <name type="scientific">Liparis tanakae</name>
    <name type="common">Tanaka's snailfish</name>
    <dbReference type="NCBI Taxonomy" id="230148"/>
    <lineage>
        <taxon>Eukaryota</taxon>
        <taxon>Metazoa</taxon>
        <taxon>Chordata</taxon>
        <taxon>Craniata</taxon>
        <taxon>Vertebrata</taxon>
        <taxon>Euteleostomi</taxon>
        <taxon>Actinopterygii</taxon>
        <taxon>Neopterygii</taxon>
        <taxon>Teleostei</taxon>
        <taxon>Neoteleostei</taxon>
        <taxon>Acanthomorphata</taxon>
        <taxon>Eupercaria</taxon>
        <taxon>Perciformes</taxon>
        <taxon>Cottioidei</taxon>
        <taxon>Cottales</taxon>
        <taxon>Liparidae</taxon>
        <taxon>Liparis</taxon>
    </lineage>
</organism>
<accession>A0A4Z2GHV3</accession>
<dbReference type="EMBL" id="SRLO01000550">
    <property type="protein sequence ID" value="TNN52344.1"/>
    <property type="molecule type" value="Genomic_DNA"/>
</dbReference>
<dbReference type="Proteomes" id="UP000314294">
    <property type="component" value="Unassembled WGS sequence"/>
</dbReference>